<reference evidence="9 10" key="1">
    <citation type="submission" date="2018-10" db="EMBL/GenBank/DDBJ databases">
        <title>Bacillus Keqinensis sp. nov., a moderately halophilic bacterium isolated from a saline-alkaline lake.</title>
        <authorList>
            <person name="Wang H."/>
        </authorList>
    </citation>
    <scope>NUCLEOTIDE SEQUENCE [LARGE SCALE GENOMIC DNA]</scope>
    <source>
        <strain evidence="9 10">KQ-3</strain>
    </source>
</reference>
<evidence type="ECO:0000256" key="2">
    <source>
        <dbReference type="ARBA" id="ARBA00007776"/>
    </source>
</evidence>
<evidence type="ECO:0000256" key="3">
    <source>
        <dbReference type="ARBA" id="ARBA00022475"/>
    </source>
</evidence>
<accession>A0A3M7TX68</accession>
<dbReference type="OrthoDB" id="1653857at2"/>
<dbReference type="GO" id="GO:0005886">
    <property type="term" value="C:plasma membrane"/>
    <property type="evidence" value="ECO:0007669"/>
    <property type="project" value="UniProtKB-SubCell"/>
</dbReference>
<evidence type="ECO:0000256" key="8">
    <source>
        <dbReference type="SAM" id="Phobius"/>
    </source>
</evidence>
<keyword evidence="10" id="KW-1185">Reference proteome</keyword>
<keyword evidence="3" id="KW-1003">Cell membrane</keyword>
<evidence type="ECO:0000256" key="6">
    <source>
        <dbReference type="ARBA" id="ARBA00022989"/>
    </source>
</evidence>
<evidence type="ECO:0000256" key="4">
    <source>
        <dbReference type="ARBA" id="ARBA00022692"/>
    </source>
</evidence>
<feature type="transmembrane region" description="Helical" evidence="8">
    <location>
        <begin position="134"/>
        <end position="158"/>
    </location>
</feature>
<name>A0A3M7TX68_9BACI</name>
<feature type="transmembrane region" description="Helical" evidence="8">
    <location>
        <begin position="31"/>
        <end position="50"/>
    </location>
</feature>
<evidence type="ECO:0000256" key="7">
    <source>
        <dbReference type="ARBA" id="ARBA00023136"/>
    </source>
</evidence>
<proteinExistence type="inferred from homology"/>
<dbReference type="AlphaFoldDB" id="A0A3M7TX68"/>
<keyword evidence="4 8" id="KW-0812">Transmembrane</keyword>
<comment type="similarity">
    <text evidence="2">Belongs to the MreD family.</text>
</comment>
<dbReference type="InterPro" id="IPR007227">
    <property type="entry name" value="Cell_shape_determining_MreD"/>
</dbReference>
<dbReference type="GO" id="GO:0008360">
    <property type="term" value="P:regulation of cell shape"/>
    <property type="evidence" value="ECO:0007669"/>
    <property type="project" value="UniProtKB-KW"/>
</dbReference>
<dbReference type="NCBIfam" id="TIGR03426">
    <property type="entry name" value="shape_MreD"/>
    <property type="match status" value="1"/>
</dbReference>
<dbReference type="Pfam" id="PF04093">
    <property type="entry name" value="MreD"/>
    <property type="match status" value="1"/>
</dbReference>
<dbReference type="Proteomes" id="UP000278746">
    <property type="component" value="Unassembled WGS sequence"/>
</dbReference>
<gene>
    <name evidence="9" type="primary">mreD</name>
    <name evidence="9" type="ORF">EBO34_09850</name>
</gene>
<evidence type="ECO:0000256" key="5">
    <source>
        <dbReference type="ARBA" id="ARBA00022960"/>
    </source>
</evidence>
<comment type="subcellular location">
    <subcellularLocation>
        <location evidence="1">Cell membrane</location>
        <topology evidence="1">Multi-pass membrane protein</topology>
    </subcellularLocation>
</comment>
<organism evidence="9 10">
    <name type="scientific">Alteribacter keqinensis</name>
    <dbReference type="NCBI Taxonomy" id="2483800"/>
    <lineage>
        <taxon>Bacteria</taxon>
        <taxon>Bacillati</taxon>
        <taxon>Bacillota</taxon>
        <taxon>Bacilli</taxon>
        <taxon>Bacillales</taxon>
        <taxon>Bacillaceae</taxon>
        <taxon>Alteribacter</taxon>
    </lineage>
</organism>
<evidence type="ECO:0000256" key="1">
    <source>
        <dbReference type="ARBA" id="ARBA00004651"/>
    </source>
</evidence>
<evidence type="ECO:0000313" key="10">
    <source>
        <dbReference type="Proteomes" id="UP000278746"/>
    </source>
</evidence>
<keyword evidence="5" id="KW-0133">Cell shape</keyword>
<keyword evidence="7 8" id="KW-0472">Membrane</keyword>
<comment type="caution">
    <text evidence="9">The sequence shown here is derived from an EMBL/GenBank/DDBJ whole genome shotgun (WGS) entry which is preliminary data.</text>
</comment>
<evidence type="ECO:0000313" key="9">
    <source>
        <dbReference type="EMBL" id="RNA70207.1"/>
    </source>
</evidence>
<dbReference type="EMBL" id="RHIB01000001">
    <property type="protein sequence ID" value="RNA70207.1"/>
    <property type="molecule type" value="Genomic_DNA"/>
</dbReference>
<feature type="transmembrane region" description="Helical" evidence="8">
    <location>
        <begin position="103"/>
        <end position="122"/>
    </location>
</feature>
<keyword evidence="6 8" id="KW-1133">Transmembrane helix</keyword>
<sequence length="173" mass="19839">MIRYSIFLVMFLLFVLEGTVFQVFAPDLHGFPYILIPRWVLLVLVFVGILQGRGPALLYAVGFGILYDVIYSPLLGVYTFGMAVVVYLVSFSIPFFQKNLGLSIMMALLAVVGLEYFVYGIYSLMGLASQPHNLFFYTRLLPTFVFNGLILVLTGFYLRKWILYVLKRKQEFI</sequence>
<feature type="transmembrane region" description="Helical" evidence="8">
    <location>
        <begin position="80"/>
        <end position="96"/>
    </location>
</feature>
<dbReference type="RefSeq" id="WP_122897768.1">
    <property type="nucleotide sequence ID" value="NZ_RHIB01000001.1"/>
</dbReference>
<protein>
    <submittedName>
        <fullName evidence="9">Rod shape-determining protein MreD</fullName>
    </submittedName>
</protein>